<dbReference type="FunFam" id="3.20.20.70:FF:000025">
    <property type="entry name" value="Triosephosphate isomerase"/>
    <property type="match status" value="1"/>
</dbReference>
<dbReference type="CDD" id="cd00311">
    <property type="entry name" value="TIM"/>
    <property type="match status" value="1"/>
</dbReference>
<evidence type="ECO:0000256" key="6">
    <source>
        <dbReference type="ARBA" id="ARBA00011940"/>
    </source>
</evidence>
<dbReference type="Pfam" id="PF00121">
    <property type="entry name" value="TIM"/>
    <property type="match status" value="1"/>
</dbReference>
<evidence type="ECO:0000256" key="2">
    <source>
        <dbReference type="ARBA" id="ARBA00004680"/>
    </source>
</evidence>
<keyword evidence="9" id="KW-0312">Gluconeogenesis</keyword>
<evidence type="ECO:0000256" key="9">
    <source>
        <dbReference type="RuleBase" id="RU363013"/>
    </source>
</evidence>
<dbReference type="PROSITE" id="PS00171">
    <property type="entry name" value="TIM_1"/>
    <property type="match status" value="1"/>
</dbReference>
<organism evidence="10 11">
    <name type="scientific">Mortierella hygrophila</name>
    <dbReference type="NCBI Taxonomy" id="979708"/>
    <lineage>
        <taxon>Eukaryota</taxon>
        <taxon>Fungi</taxon>
        <taxon>Fungi incertae sedis</taxon>
        <taxon>Mucoromycota</taxon>
        <taxon>Mortierellomycotina</taxon>
        <taxon>Mortierellomycetes</taxon>
        <taxon>Mortierellales</taxon>
        <taxon>Mortierellaceae</taxon>
        <taxon>Mortierella</taxon>
    </lineage>
</organism>
<evidence type="ECO:0000256" key="7">
    <source>
        <dbReference type="ARBA" id="ARBA00019397"/>
    </source>
</evidence>
<dbReference type="EC" id="5.3.1.1" evidence="6 9"/>
<dbReference type="GO" id="GO:0004807">
    <property type="term" value="F:triose-phosphate isomerase activity"/>
    <property type="evidence" value="ECO:0007669"/>
    <property type="project" value="UniProtKB-EC"/>
</dbReference>
<dbReference type="AlphaFoldDB" id="A0A9P6F6L4"/>
<comment type="pathway">
    <text evidence="3 9">Carbohydrate biosynthesis; gluconeogenesis.</text>
</comment>
<dbReference type="PROSITE" id="PS51440">
    <property type="entry name" value="TIM_2"/>
    <property type="match status" value="1"/>
</dbReference>
<dbReference type="NCBIfam" id="TIGR00419">
    <property type="entry name" value="tim"/>
    <property type="match status" value="1"/>
</dbReference>
<keyword evidence="9" id="KW-0324">Glycolysis</keyword>
<dbReference type="SUPFAM" id="SSF51351">
    <property type="entry name" value="Triosephosphate isomerase (TIM)"/>
    <property type="match status" value="1"/>
</dbReference>
<evidence type="ECO:0000313" key="11">
    <source>
        <dbReference type="Proteomes" id="UP000723463"/>
    </source>
</evidence>
<dbReference type="GO" id="GO:0019563">
    <property type="term" value="P:glycerol catabolic process"/>
    <property type="evidence" value="ECO:0007669"/>
    <property type="project" value="TreeGrafter"/>
</dbReference>
<comment type="subunit">
    <text evidence="5">Homodimer.</text>
</comment>
<sequence>MARGKFIVGTNFKMNGSRAFLQDLVENLNRADLDSNVEIFISPPSVHINHVRQNLRKDIAVGGQNCFWKSSGAYTGEISAEMLKDAGAEYVILGHTERRTLFKESDSHIGLKVASALAAGLKVIACIGETLSERESNTTLQVLFRQLQAIVDHIQDLNQEEKWKDVVIAYEPVWAIGTGRVATPKQAQEVHAAIRRRVEETVEGSVAEGMRIIYGGSVNLGNARQLAREKDVDGLFVGGASLKPEFVEICNVLRLGGEGNSDGSGDDDGGRK</sequence>
<keyword evidence="11" id="KW-1185">Reference proteome</keyword>
<evidence type="ECO:0000256" key="8">
    <source>
        <dbReference type="ARBA" id="ARBA00023235"/>
    </source>
</evidence>
<dbReference type="PANTHER" id="PTHR21139">
    <property type="entry name" value="TRIOSEPHOSPHATE ISOMERASE"/>
    <property type="match status" value="1"/>
</dbReference>
<gene>
    <name evidence="10" type="primary">TPI1_1</name>
    <name evidence="10" type="ORF">EC957_001337</name>
</gene>
<dbReference type="EMBL" id="JAAAXW010000123">
    <property type="protein sequence ID" value="KAF9543053.1"/>
    <property type="molecule type" value="Genomic_DNA"/>
</dbReference>
<dbReference type="GO" id="GO:0006094">
    <property type="term" value="P:gluconeogenesis"/>
    <property type="evidence" value="ECO:0007669"/>
    <property type="project" value="UniProtKB-KW"/>
</dbReference>
<dbReference type="Gene3D" id="3.20.20.70">
    <property type="entry name" value="Aldolase class I"/>
    <property type="match status" value="1"/>
</dbReference>
<dbReference type="HAMAP" id="MF_00147_B">
    <property type="entry name" value="TIM_B"/>
    <property type="match status" value="1"/>
</dbReference>
<dbReference type="GO" id="GO:0005829">
    <property type="term" value="C:cytosol"/>
    <property type="evidence" value="ECO:0007669"/>
    <property type="project" value="TreeGrafter"/>
</dbReference>
<evidence type="ECO:0000256" key="4">
    <source>
        <dbReference type="ARBA" id="ARBA00007422"/>
    </source>
</evidence>
<comment type="similarity">
    <text evidence="4 9">Belongs to the triosephosphate isomerase family.</text>
</comment>
<evidence type="ECO:0000313" key="10">
    <source>
        <dbReference type="EMBL" id="KAF9543053.1"/>
    </source>
</evidence>
<protein>
    <recommendedName>
        <fullName evidence="7 9">Triosephosphate isomerase</fullName>
        <ecNumber evidence="6 9">5.3.1.1</ecNumber>
    </recommendedName>
</protein>
<accession>A0A9P6F6L4</accession>
<dbReference type="GO" id="GO:0046166">
    <property type="term" value="P:glyceraldehyde-3-phosphate biosynthetic process"/>
    <property type="evidence" value="ECO:0007669"/>
    <property type="project" value="TreeGrafter"/>
</dbReference>
<reference evidence="10" key="1">
    <citation type="journal article" date="2020" name="Fungal Divers.">
        <title>Resolving the Mortierellaceae phylogeny through synthesis of multi-gene phylogenetics and phylogenomics.</title>
        <authorList>
            <person name="Vandepol N."/>
            <person name="Liber J."/>
            <person name="Desiro A."/>
            <person name="Na H."/>
            <person name="Kennedy M."/>
            <person name="Barry K."/>
            <person name="Grigoriev I.V."/>
            <person name="Miller A.N."/>
            <person name="O'Donnell K."/>
            <person name="Stajich J.E."/>
            <person name="Bonito G."/>
        </authorList>
    </citation>
    <scope>NUCLEOTIDE SEQUENCE</scope>
    <source>
        <strain evidence="10">NRRL 2591</strain>
    </source>
</reference>
<dbReference type="InterPro" id="IPR022896">
    <property type="entry name" value="TrioseP_Isoase_bac/euk"/>
</dbReference>
<evidence type="ECO:0000256" key="1">
    <source>
        <dbReference type="ARBA" id="ARBA00000474"/>
    </source>
</evidence>
<name>A0A9P6F6L4_9FUNG</name>
<dbReference type="InterPro" id="IPR013785">
    <property type="entry name" value="Aldolase_TIM"/>
</dbReference>
<keyword evidence="8 9" id="KW-0413">Isomerase</keyword>
<dbReference type="InterPro" id="IPR000652">
    <property type="entry name" value="Triosephosphate_isomerase"/>
</dbReference>
<dbReference type="PANTHER" id="PTHR21139:SF2">
    <property type="entry name" value="TRIOSEPHOSPHATE ISOMERASE"/>
    <property type="match status" value="1"/>
</dbReference>
<dbReference type="InterPro" id="IPR035990">
    <property type="entry name" value="TIM_sf"/>
</dbReference>
<comment type="pathway">
    <text evidence="2 9">Carbohydrate degradation; glycolysis; D-glyceraldehyde 3-phosphate from glycerone phosphate: step 1/1.</text>
</comment>
<proteinExistence type="inferred from homology"/>
<dbReference type="InterPro" id="IPR020861">
    <property type="entry name" value="Triosephosphate_isomerase_AS"/>
</dbReference>
<dbReference type="GO" id="GO:0006096">
    <property type="term" value="P:glycolytic process"/>
    <property type="evidence" value="ECO:0007669"/>
    <property type="project" value="UniProtKB-KW"/>
</dbReference>
<dbReference type="Proteomes" id="UP000723463">
    <property type="component" value="Unassembled WGS sequence"/>
</dbReference>
<comment type="catalytic activity">
    <reaction evidence="1 9">
        <text>D-glyceraldehyde 3-phosphate = dihydroxyacetone phosphate</text>
        <dbReference type="Rhea" id="RHEA:18585"/>
        <dbReference type="ChEBI" id="CHEBI:57642"/>
        <dbReference type="ChEBI" id="CHEBI:59776"/>
        <dbReference type="EC" id="5.3.1.1"/>
    </reaction>
</comment>
<evidence type="ECO:0000256" key="3">
    <source>
        <dbReference type="ARBA" id="ARBA00004742"/>
    </source>
</evidence>
<evidence type="ECO:0000256" key="5">
    <source>
        <dbReference type="ARBA" id="ARBA00011738"/>
    </source>
</evidence>
<comment type="caution">
    <text evidence="10">The sequence shown here is derived from an EMBL/GenBank/DDBJ whole genome shotgun (WGS) entry which is preliminary data.</text>
</comment>